<evidence type="ECO:0000259" key="3">
    <source>
        <dbReference type="PROSITE" id="PS51253"/>
    </source>
</evidence>
<dbReference type="Pfam" id="PF03184">
    <property type="entry name" value="DDE_1"/>
    <property type="match status" value="1"/>
</dbReference>
<sequence>MDKSPETKSKGGRPRSTKLQHEKETQITRKNAFQNAKQHLQEGDTYYEAAQHKGVPKTSSWHRDHGRKSRAEAHAGQKKLSDAEEEEIRDWLWELDSWGAHLRHQAITACAEDIMVARGDDRGLGKTWIRKFMCCLPELQTRLAETHNPPYNIKPQNLWNPDEKGYMLGTAWRDNVVMFRRDWENEDCQSTGRATLITVLDCISTDGVVLPPYIIMKGQRPSFAWVKDSRIDKGFIAASPNGWINNKLAVLWLQHCFEPLTRPDHEQEWCANTLENQYRRFFAIYY</sequence>
<dbReference type="AlphaFoldDB" id="A0A4S8MFI1"/>
<dbReference type="InterPro" id="IPR004875">
    <property type="entry name" value="DDE_SF_endonuclease_dom"/>
</dbReference>
<dbReference type="PROSITE" id="PS51253">
    <property type="entry name" value="HTH_CENPB"/>
    <property type="match status" value="1"/>
</dbReference>
<protein>
    <recommendedName>
        <fullName evidence="3">HTH CENPB-type domain-containing protein</fullName>
    </recommendedName>
</protein>
<name>A0A4S8MFI1_DENBC</name>
<reference evidence="4 5" key="1">
    <citation type="journal article" date="2019" name="Nat. Ecol. Evol.">
        <title>Megaphylogeny resolves global patterns of mushroom evolution.</title>
        <authorList>
            <person name="Varga T."/>
            <person name="Krizsan K."/>
            <person name="Foldi C."/>
            <person name="Dima B."/>
            <person name="Sanchez-Garcia M."/>
            <person name="Sanchez-Ramirez S."/>
            <person name="Szollosi G.J."/>
            <person name="Szarkandi J.G."/>
            <person name="Papp V."/>
            <person name="Albert L."/>
            <person name="Andreopoulos W."/>
            <person name="Angelini C."/>
            <person name="Antonin V."/>
            <person name="Barry K.W."/>
            <person name="Bougher N.L."/>
            <person name="Buchanan P."/>
            <person name="Buyck B."/>
            <person name="Bense V."/>
            <person name="Catcheside P."/>
            <person name="Chovatia M."/>
            <person name="Cooper J."/>
            <person name="Damon W."/>
            <person name="Desjardin D."/>
            <person name="Finy P."/>
            <person name="Geml J."/>
            <person name="Haridas S."/>
            <person name="Hughes K."/>
            <person name="Justo A."/>
            <person name="Karasinski D."/>
            <person name="Kautmanova I."/>
            <person name="Kiss B."/>
            <person name="Kocsube S."/>
            <person name="Kotiranta H."/>
            <person name="LaButti K.M."/>
            <person name="Lechner B.E."/>
            <person name="Liimatainen K."/>
            <person name="Lipzen A."/>
            <person name="Lukacs Z."/>
            <person name="Mihaltcheva S."/>
            <person name="Morgado L.N."/>
            <person name="Niskanen T."/>
            <person name="Noordeloos M.E."/>
            <person name="Ohm R.A."/>
            <person name="Ortiz-Santana B."/>
            <person name="Ovrebo C."/>
            <person name="Racz N."/>
            <person name="Riley R."/>
            <person name="Savchenko A."/>
            <person name="Shiryaev A."/>
            <person name="Soop K."/>
            <person name="Spirin V."/>
            <person name="Szebenyi C."/>
            <person name="Tomsovsky M."/>
            <person name="Tulloss R.E."/>
            <person name="Uehling J."/>
            <person name="Grigoriev I.V."/>
            <person name="Vagvolgyi C."/>
            <person name="Papp T."/>
            <person name="Martin F.M."/>
            <person name="Miettinen O."/>
            <person name="Hibbett D.S."/>
            <person name="Nagy L.G."/>
        </authorList>
    </citation>
    <scope>NUCLEOTIDE SEQUENCE [LARGE SCALE GENOMIC DNA]</scope>
    <source>
        <strain evidence="4 5">CBS 962.96</strain>
    </source>
</reference>
<feature type="domain" description="HTH CENPB-type" evidence="3">
    <location>
        <begin position="72"/>
        <end position="142"/>
    </location>
</feature>
<evidence type="ECO:0000313" key="5">
    <source>
        <dbReference type="Proteomes" id="UP000297245"/>
    </source>
</evidence>
<keyword evidence="5" id="KW-1185">Reference proteome</keyword>
<dbReference type="EMBL" id="ML179097">
    <property type="protein sequence ID" value="THV00919.1"/>
    <property type="molecule type" value="Genomic_DNA"/>
</dbReference>
<organism evidence="4 5">
    <name type="scientific">Dendrothele bispora (strain CBS 962.96)</name>
    <dbReference type="NCBI Taxonomy" id="1314807"/>
    <lineage>
        <taxon>Eukaryota</taxon>
        <taxon>Fungi</taxon>
        <taxon>Dikarya</taxon>
        <taxon>Basidiomycota</taxon>
        <taxon>Agaricomycotina</taxon>
        <taxon>Agaricomycetes</taxon>
        <taxon>Agaricomycetidae</taxon>
        <taxon>Agaricales</taxon>
        <taxon>Agaricales incertae sedis</taxon>
        <taxon>Dendrothele</taxon>
    </lineage>
</organism>
<dbReference type="GO" id="GO:0003677">
    <property type="term" value="F:DNA binding"/>
    <property type="evidence" value="ECO:0007669"/>
    <property type="project" value="UniProtKB-KW"/>
</dbReference>
<dbReference type="InterPro" id="IPR006600">
    <property type="entry name" value="HTH_CenpB_DNA-bd_dom"/>
</dbReference>
<proteinExistence type="predicted"/>
<evidence type="ECO:0000256" key="2">
    <source>
        <dbReference type="SAM" id="MobiDB-lite"/>
    </source>
</evidence>
<feature type="region of interest" description="Disordered" evidence="2">
    <location>
        <begin position="1"/>
        <end position="82"/>
    </location>
</feature>
<evidence type="ECO:0000256" key="1">
    <source>
        <dbReference type="ARBA" id="ARBA00023125"/>
    </source>
</evidence>
<dbReference type="Proteomes" id="UP000297245">
    <property type="component" value="Unassembled WGS sequence"/>
</dbReference>
<feature type="compositionally biased region" description="Polar residues" evidence="2">
    <location>
        <begin position="28"/>
        <end position="38"/>
    </location>
</feature>
<dbReference type="OrthoDB" id="3040198at2759"/>
<evidence type="ECO:0000313" key="4">
    <source>
        <dbReference type="EMBL" id="THV00919.1"/>
    </source>
</evidence>
<feature type="compositionally biased region" description="Basic and acidic residues" evidence="2">
    <location>
        <begin position="69"/>
        <end position="82"/>
    </location>
</feature>
<keyword evidence="1" id="KW-0238">DNA-binding</keyword>
<gene>
    <name evidence="4" type="ORF">K435DRAFT_656310</name>
</gene>
<accession>A0A4S8MFI1</accession>